<dbReference type="PANTHER" id="PTHR46888">
    <property type="entry name" value="ZINC KNUCKLE DOMAINCONTAINING PROTEIN-RELATED"/>
    <property type="match status" value="1"/>
</dbReference>
<feature type="region of interest" description="Disordered" evidence="1">
    <location>
        <begin position="1"/>
        <end position="36"/>
    </location>
</feature>
<dbReference type="Proteomes" id="UP000694548">
    <property type="component" value="Chromosome sgr02"/>
</dbReference>
<evidence type="ECO:0000256" key="1">
    <source>
        <dbReference type="SAM" id="MobiDB-lite"/>
    </source>
</evidence>
<evidence type="ECO:0000259" key="2">
    <source>
        <dbReference type="Pfam" id="PF02023"/>
    </source>
</evidence>
<accession>A0A8C6PMF9</accession>
<organism evidence="3 4">
    <name type="scientific">Nothobranchius furzeri</name>
    <name type="common">Turquoise killifish</name>
    <dbReference type="NCBI Taxonomy" id="105023"/>
    <lineage>
        <taxon>Eukaryota</taxon>
        <taxon>Metazoa</taxon>
        <taxon>Chordata</taxon>
        <taxon>Craniata</taxon>
        <taxon>Vertebrata</taxon>
        <taxon>Euteleostomi</taxon>
        <taxon>Actinopterygii</taxon>
        <taxon>Neopterygii</taxon>
        <taxon>Teleostei</taxon>
        <taxon>Neoteleostei</taxon>
        <taxon>Acanthomorphata</taxon>
        <taxon>Ovalentaria</taxon>
        <taxon>Atherinomorphae</taxon>
        <taxon>Cyprinodontiformes</taxon>
        <taxon>Nothobranchiidae</taxon>
        <taxon>Nothobranchius</taxon>
    </lineage>
</organism>
<feature type="region of interest" description="Disordered" evidence="1">
    <location>
        <begin position="215"/>
        <end position="240"/>
    </location>
</feature>
<dbReference type="InterPro" id="IPR003309">
    <property type="entry name" value="SCAN_dom"/>
</dbReference>
<dbReference type="AlphaFoldDB" id="A0A8C6PMF9"/>
<dbReference type="PANTHER" id="PTHR46888:SF13">
    <property type="entry name" value="RIBONUCLEASE H"/>
    <property type="match status" value="1"/>
</dbReference>
<sequence length="419" mass="46925">MELQSKKLSPELPSSSPDKDEEDEGRVSVNPSTTPAPSSFDVGKNIVLVPPFRETEVEAYFYAFERIAVALHWPKEVWSLLLQCKLAGKAQEVCAALSMEDSLVYDKVKNAILRAYELVPEAYRQRFRTQRRTATQTFVEFAREKEMLFDRWCQASKATDFNSLRELMLLEEFKNCVPERTALYLNEQKVNVLQEAAVLADEFALTHKNIFVSKSDSSPRDQIRKEFKPPYHPAKGSQSSNSERQCFFFCHKVGHIVSECWALKRKQKPQGPKPTKGVNLIKTLGPSPLPTALEEPDVCFKPFIFDGFVSLTGQQEDQKPVKILRDTGGSQSFILSDCLPFSSNSSCKASTIVQGIGMDYVPVPLQQVFIKSKLASGVFDVAVRLSFPVAGVDFIMGNDIAGDKVIPMPVVVDKPKSLL</sequence>
<proteinExistence type="predicted"/>
<dbReference type="Gene3D" id="1.10.4020.10">
    <property type="entry name" value="DNA breaking-rejoining enzymes"/>
    <property type="match status" value="1"/>
</dbReference>
<feature type="domain" description="SCAN box" evidence="2">
    <location>
        <begin position="120"/>
        <end position="208"/>
    </location>
</feature>
<feature type="compositionally biased region" description="Basic and acidic residues" evidence="1">
    <location>
        <begin position="217"/>
        <end position="229"/>
    </location>
</feature>
<protein>
    <recommendedName>
        <fullName evidence="2">SCAN box domain-containing protein</fullName>
    </recommendedName>
</protein>
<dbReference type="GeneTree" id="ENSGT00940000165751"/>
<evidence type="ECO:0000313" key="4">
    <source>
        <dbReference type="Proteomes" id="UP000694548"/>
    </source>
</evidence>
<dbReference type="SUPFAM" id="SSF47353">
    <property type="entry name" value="Retrovirus capsid dimerization domain-like"/>
    <property type="match status" value="1"/>
</dbReference>
<reference evidence="3" key="3">
    <citation type="submission" date="2025-09" db="UniProtKB">
        <authorList>
            <consortium name="Ensembl"/>
        </authorList>
    </citation>
    <scope>IDENTIFICATION</scope>
</reference>
<dbReference type="InterPro" id="IPR038269">
    <property type="entry name" value="SCAN_sf"/>
</dbReference>
<keyword evidence="4" id="KW-1185">Reference proteome</keyword>
<dbReference type="Pfam" id="PF02023">
    <property type="entry name" value="SCAN"/>
    <property type="match status" value="1"/>
</dbReference>
<reference evidence="3" key="2">
    <citation type="submission" date="2025-08" db="UniProtKB">
        <authorList>
            <consortium name="Ensembl"/>
        </authorList>
    </citation>
    <scope>IDENTIFICATION</scope>
</reference>
<dbReference type="Ensembl" id="ENSNFUT00015048285.1">
    <property type="protein sequence ID" value="ENSNFUP00015046264.1"/>
    <property type="gene ID" value="ENSNFUG00015021939.1"/>
</dbReference>
<evidence type="ECO:0000313" key="3">
    <source>
        <dbReference type="Ensembl" id="ENSNFUP00015046264.1"/>
    </source>
</evidence>
<name>A0A8C6PMF9_NOTFU</name>
<reference evidence="3" key="1">
    <citation type="submission" date="2014-08" db="EMBL/GenBank/DDBJ databases">
        <authorList>
            <person name="Senf B."/>
            <person name="Petzold A."/>
            <person name="Downie B.R."/>
            <person name="Koch P."/>
            <person name="Platzer M."/>
        </authorList>
    </citation>
    <scope>NUCLEOTIDE SEQUENCE [LARGE SCALE GENOMIC DNA]</scope>
    <source>
        <strain evidence="3">GRZ</strain>
    </source>
</reference>